<dbReference type="InterPro" id="IPR011650">
    <property type="entry name" value="Peptidase_M20_dimer"/>
</dbReference>
<feature type="binding site" evidence="2">
    <location>
        <position position="137"/>
    </location>
    <ligand>
        <name>Mn(2+)</name>
        <dbReference type="ChEBI" id="CHEBI:29035"/>
        <label>2</label>
    </ligand>
</feature>
<dbReference type="PANTHER" id="PTHR11014">
    <property type="entry name" value="PEPTIDASE M20 FAMILY MEMBER"/>
    <property type="match status" value="1"/>
</dbReference>
<evidence type="ECO:0000313" key="5">
    <source>
        <dbReference type="Proteomes" id="UP000185494"/>
    </source>
</evidence>
<dbReference type="SUPFAM" id="SSF55031">
    <property type="entry name" value="Bacterial exopeptidase dimerisation domain"/>
    <property type="match status" value="1"/>
</dbReference>
<dbReference type="EMBL" id="CP015583">
    <property type="protein sequence ID" value="APT56871.1"/>
    <property type="molecule type" value="Genomic_DNA"/>
</dbReference>
<proteinExistence type="predicted"/>
<evidence type="ECO:0000259" key="3">
    <source>
        <dbReference type="Pfam" id="PF07687"/>
    </source>
</evidence>
<keyword evidence="2" id="KW-0479">Metal-binding</keyword>
<dbReference type="Pfam" id="PF07687">
    <property type="entry name" value="M20_dimer"/>
    <property type="match status" value="1"/>
</dbReference>
<dbReference type="PIRSF" id="PIRSF005962">
    <property type="entry name" value="Pept_M20D_amidohydro"/>
    <property type="match status" value="1"/>
</dbReference>
<organism evidence="4 5">
    <name type="scientific">Roseomonas gilardii</name>
    <dbReference type="NCBI Taxonomy" id="257708"/>
    <lineage>
        <taxon>Bacteria</taxon>
        <taxon>Pseudomonadati</taxon>
        <taxon>Pseudomonadota</taxon>
        <taxon>Alphaproteobacteria</taxon>
        <taxon>Acetobacterales</taxon>
        <taxon>Roseomonadaceae</taxon>
        <taxon>Roseomonas</taxon>
    </lineage>
</organism>
<feature type="binding site" evidence="2">
    <location>
        <position position="163"/>
    </location>
    <ligand>
        <name>Mn(2+)</name>
        <dbReference type="ChEBI" id="CHEBI:29035"/>
        <label>2</label>
    </ligand>
</feature>
<dbReference type="Gene3D" id="3.40.630.10">
    <property type="entry name" value="Zn peptidases"/>
    <property type="match status" value="1"/>
</dbReference>
<feature type="binding site" evidence="2">
    <location>
        <position position="102"/>
    </location>
    <ligand>
        <name>Mn(2+)</name>
        <dbReference type="ChEBI" id="CHEBI:29035"/>
        <label>2</label>
    </ligand>
</feature>
<dbReference type="KEGG" id="rgi:RGI145_06905"/>
<name>A0A1L7ADQ0_9PROT</name>
<feature type="domain" description="Peptidase M20 dimerisation" evidence="3">
    <location>
        <begin position="185"/>
        <end position="276"/>
    </location>
</feature>
<dbReference type="RefSeq" id="WP_075797792.1">
    <property type="nucleotide sequence ID" value="NZ_CP015583.1"/>
</dbReference>
<dbReference type="Pfam" id="PF01546">
    <property type="entry name" value="Peptidase_M20"/>
    <property type="match status" value="1"/>
</dbReference>
<dbReference type="eggNOG" id="COG1473">
    <property type="taxonomic scope" value="Bacteria"/>
</dbReference>
<dbReference type="GO" id="GO:0050118">
    <property type="term" value="F:N-acetyldiaminopimelate deacetylase activity"/>
    <property type="evidence" value="ECO:0007669"/>
    <property type="project" value="UniProtKB-ARBA"/>
</dbReference>
<feature type="binding site" evidence="2">
    <location>
        <position position="104"/>
    </location>
    <ligand>
        <name>Mn(2+)</name>
        <dbReference type="ChEBI" id="CHEBI:29035"/>
        <label>2</label>
    </ligand>
</feature>
<feature type="binding site" evidence="2">
    <location>
        <position position="361"/>
    </location>
    <ligand>
        <name>Mn(2+)</name>
        <dbReference type="ChEBI" id="CHEBI:29035"/>
        <label>2</label>
    </ligand>
</feature>
<dbReference type="AlphaFoldDB" id="A0A1L7ADQ0"/>
<evidence type="ECO:0000313" key="4">
    <source>
        <dbReference type="EMBL" id="APT56871.1"/>
    </source>
</evidence>
<reference evidence="4 5" key="1">
    <citation type="submission" date="2016-05" db="EMBL/GenBank/DDBJ databases">
        <title>Complete Genome and Methylome Analysis of Psychrotrophic Bacterial Isolates from Antarctic Lake Untersee.</title>
        <authorList>
            <person name="Fomenkov A."/>
            <person name="Akimov V.N."/>
            <person name="Vasilyeva L.V."/>
            <person name="Andersen D."/>
            <person name="Vincze T."/>
            <person name="Roberts R.J."/>
        </authorList>
    </citation>
    <scope>NUCLEOTIDE SEQUENCE [LARGE SCALE GENOMIC DNA]</scope>
    <source>
        <strain evidence="4 5">U14-5</strain>
    </source>
</reference>
<dbReference type="InterPro" id="IPR002933">
    <property type="entry name" value="Peptidase_M20"/>
</dbReference>
<comment type="cofactor">
    <cofactor evidence="2">
        <name>Mn(2+)</name>
        <dbReference type="ChEBI" id="CHEBI:29035"/>
    </cofactor>
    <text evidence="2">The Mn(2+) ion enhances activity.</text>
</comment>
<dbReference type="NCBIfam" id="TIGR01891">
    <property type="entry name" value="amidohydrolases"/>
    <property type="match status" value="1"/>
</dbReference>
<evidence type="ECO:0000256" key="1">
    <source>
        <dbReference type="ARBA" id="ARBA00022801"/>
    </source>
</evidence>
<protein>
    <submittedName>
        <fullName evidence="4">Peptidase M20</fullName>
    </submittedName>
</protein>
<dbReference type="InterPro" id="IPR017439">
    <property type="entry name" value="Amidohydrolase"/>
</dbReference>
<dbReference type="STRING" id="257708.RGI145_06905"/>
<gene>
    <name evidence="4" type="ORF">RGI145_06905</name>
</gene>
<dbReference type="SUPFAM" id="SSF53187">
    <property type="entry name" value="Zn-dependent exopeptidases"/>
    <property type="match status" value="1"/>
</dbReference>
<dbReference type="Proteomes" id="UP000185494">
    <property type="component" value="Chromosome 1"/>
</dbReference>
<dbReference type="InterPro" id="IPR036264">
    <property type="entry name" value="Bact_exopeptidase_dim_dom"/>
</dbReference>
<keyword evidence="1" id="KW-0378">Hydrolase</keyword>
<dbReference type="GO" id="GO:0046872">
    <property type="term" value="F:metal ion binding"/>
    <property type="evidence" value="ECO:0007669"/>
    <property type="project" value="UniProtKB-KW"/>
</dbReference>
<keyword evidence="2" id="KW-0464">Manganese</keyword>
<dbReference type="Gene3D" id="3.30.70.360">
    <property type="match status" value="1"/>
</dbReference>
<accession>A0A1L7ADQ0</accession>
<dbReference type="GO" id="GO:0019877">
    <property type="term" value="P:diaminopimelate biosynthetic process"/>
    <property type="evidence" value="ECO:0007669"/>
    <property type="project" value="UniProtKB-ARBA"/>
</dbReference>
<sequence>MPVLNRIAEFHDEMTAWRQDFHRHPELAYEEVRTSGIVAEKLREFGCDEVVTGIAKTGVVGVIRGQAPGDGIGFRADMDALPILEETGLVYASTVPGTMHACGHDGHTTMLLGAAKYLAETRNFAGTAYVIFQPAEENFGGGDAMVKEGLFERFPMKRVFGIHNWPSLPAGQFAWKVGPIMAAVANITITVTGKGAHGAMPHNGNDPIVIAAQIVSALQSIVARNVEPVEAGVVTIAHITGGHTFNVIPEVVRMQGTARWFKPEIGDLLERKVREIAGGIAAAFGASAEVDFQRAYPATINEAESTRLAAEAAAVVVGEGRVIEVEKPTMGGEDFSFMLNVKDGSYLFLGGGRTGHDPNVHHPLYDFNDEILPVGASYFATLAERLLPRQG</sequence>
<dbReference type="CDD" id="cd05666">
    <property type="entry name" value="M20_Acy1-like"/>
    <property type="match status" value="1"/>
</dbReference>
<dbReference type="FunFam" id="3.30.70.360:FF:000001">
    <property type="entry name" value="N-acetyldiaminopimelate deacetylase"/>
    <property type="match status" value="1"/>
</dbReference>
<dbReference type="PANTHER" id="PTHR11014:SF63">
    <property type="entry name" value="METALLOPEPTIDASE, PUTATIVE (AFU_ORTHOLOGUE AFUA_6G09600)-RELATED"/>
    <property type="match status" value="1"/>
</dbReference>
<evidence type="ECO:0000256" key="2">
    <source>
        <dbReference type="PIRSR" id="PIRSR005962-1"/>
    </source>
</evidence>